<name>A0A0B5APC1_9BACL</name>
<proteinExistence type="predicted"/>
<dbReference type="EMBL" id="CP009416">
    <property type="protein sequence ID" value="AJD90338.1"/>
    <property type="molecule type" value="Genomic_DNA"/>
</dbReference>
<dbReference type="InterPro" id="IPR023772">
    <property type="entry name" value="DNA-bd_HTH_TetR-type_CS"/>
</dbReference>
<sequence>MKKDKYNLLLDAAIEVLTEKGFEKTSISHIVKEAGVAHGTFYLYFDSKSAIVPAIAERILNELVEQLDLQDGLPIEDLITKLVVSSFEMTKRYRKVITLCYSGMAFYHSLERWEEIYRPYYEKIALQLEQNQSLTLPAPAFQTARMIVNTIENAAEMYHVAYQQENTEQQSQQHVTQFILNAIN</sequence>
<dbReference type="Gene3D" id="1.10.357.10">
    <property type="entry name" value="Tetracycline Repressor, domain 2"/>
    <property type="match status" value="1"/>
</dbReference>
<dbReference type="InterPro" id="IPR050624">
    <property type="entry name" value="HTH-type_Tx_Regulator"/>
</dbReference>
<dbReference type="InterPro" id="IPR001647">
    <property type="entry name" value="HTH_TetR"/>
</dbReference>
<evidence type="ECO:0000256" key="2">
    <source>
        <dbReference type="PROSITE-ProRule" id="PRU00335"/>
    </source>
</evidence>
<dbReference type="PROSITE" id="PS50977">
    <property type="entry name" value="HTH_TETR_2"/>
    <property type="match status" value="1"/>
</dbReference>
<dbReference type="GO" id="GO:0003677">
    <property type="term" value="F:DNA binding"/>
    <property type="evidence" value="ECO:0007669"/>
    <property type="project" value="UniProtKB-UniRule"/>
</dbReference>
<dbReference type="HOGENOM" id="CLU_069356_12_2_9"/>
<evidence type="ECO:0000259" key="3">
    <source>
        <dbReference type="PROSITE" id="PS50977"/>
    </source>
</evidence>
<dbReference type="PROSITE" id="PS01081">
    <property type="entry name" value="HTH_TETR_1"/>
    <property type="match status" value="1"/>
</dbReference>
<keyword evidence="5" id="KW-1185">Reference proteome</keyword>
<accession>A0A0B5APC1</accession>
<dbReference type="InterPro" id="IPR009057">
    <property type="entry name" value="Homeodomain-like_sf"/>
</dbReference>
<dbReference type="OrthoDB" id="9812484at2"/>
<evidence type="ECO:0000313" key="5">
    <source>
        <dbReference type="Proteomes" id="UP000031449"/>
    </source>
</evidence>
<dbReference type="Proteomes" id="UP000031449">
    <property type="component" value="Chromosome"/>
</dbReference>
<dbReference type="Pfam" id="PF00440">
    <property type="entry name" value="TetR_N"/>
    <property type="match status" value="1"/>
</dbReference>
<organism evidence="4 5">
    <name type="scientific">Jeotgalibacillus malaysiensis</name>
    <dbReference type="NCBI Taxonomy" id="1508404"/>
    <lineage>
        <taxon>Bacteria</taxon>
        <taxon>Bacillati</taxon>
        <taxon>Bacillota</taxon>
        <taxon>Bacilli</taxon>
        <taxon>Bacillales</taxon>
        <taxon>Caryophanaceae</taxon>
        <taxon>Jeotgalibacillus</taxon>
    </lineage>
</organism>
<feature type="domain" description="HTH tetR-type" evidence="3">
    <location>
        <begin position="3"/>
        <end position="63"/>
    </location>
</feature>
<dbReference type="InterPro" id="IPR041603">
    <property type="entry name" value="YvdT_C"/>
</dbReference>
<dbReference type="PRINTS" id="PR00455">
    <property type="entry name" value="HTHTETR"/>
</dbReference>
<evidence type="ECO:0000313" key="4">
    <source>
        <dbReference type="EMBL" id="AJD90338.1"/>
    </source>
</evidence>
<dbReference type="Pfam" id="PF17934">
    <property type="entry name" value="TetR_C_26"/>
    <property type="match status" value="1"/>
</dbReference>
<dbReference type="PANTHER" id="PTHR43479:SF8">
    <property type="entry name" value="TRANSCRIPTIONAL REGULATOR, TETR FAMILY"/>
    <property type="match status" value="1"/>
</dbReference>
<reference evidence="4 5" key="1">
    <citation type="submission" date="2014-08" db="EMBL/GenBank/DDBJ databases">
        <title>Complete genome of a marine bacteria Jeotgalibacillus malaysiensis.</title>
        <authorList>
            <person name="Yaakop A.S."/>
            <person name="Chan K.-G."/>
            <person name="Goh K.M."/>
        </authorList>
    </citation>
    <scope>NUCLEOTIDE SEQUENCE [LARGE SCALE GENOMIC DNA]</scope>
    <source>
        <strain evidence="4 5">D5</strain>
    </source>
</reference>
<keyword evidence="1 2" id="KW-0238">DNA-binding</keyword>
<feature type="DNA-binding region" description="H-T-H motif" evidence="2">
    <location>
        <begin position="26"/>
        <end position="45"/>
    </location>
</feature>
<gene>
    <name evidence="4" type="ORF">JMA_10210</name>
</gene>
<evidence type="ECO:0000256" key="1">
    <source>
        <dbReference type="ARBA" id="ARBA00023125"/>
    </source>
</evidence>
<dbReference type="AlphaFoldDB" id="A0A0B5APC1"/>
<protein>
    <recommendedName>
        <fullName evidence="3">HTH tetR-type domain-containing protein</fullName>
    </recommendedName>
</protein>
<dbReference type="BioCyc" id="JESP1508404:G14D9-10253-MONOMER"/>
<dbReference type="SUPFAM" id="SSF46689">
    <property type="entry name" value="Homeodomain-like"/>
    <property type="match status" value="1"/>
</dbReference>
<dbReference type="PANTHER" id="PTHR43479">
    <property type="entry name" value="ACREF/ENVCD OPERON REPRESSOR-RELATED"/>
    <property type="match status" value="1"/>
</dbReference>
<dbReference type="KEGG" id="jeo:JMA_10210"/>